<dbReference type="OrthoDB" id="2391627at2759"/>
<evidence type="ECO:0008006" key="4">
    <source>
        <dbReference type="Google" id="ProtNLM"/>
    </source>
</evidence>
<dbReference type="STRING" id="139825.A0A401GJK1"/>
<keyword evidence="1" id="KW-0472">Membrane</keyword>
<dbReference type="RefSeq" id="XP_027613261.1">
    <property type="nucleotide sequence ID" value="XM_027757460.1"/>
</dbReference>
<sequence>MSRVLFQRTPIHRISLNLARTWGTSAGWWGVGAGIYVLYLLSVTPLVKRDFLSKVPLVGSYYADKIPASDKPF</sequence>
<evidence type="ECO:0000313" key="3">
    <source>
        <dbReference type="Proteomes" id="UP000287166"/>
    </source>
</evidence>
<accession>A0A401GJK1</accession>
<keyword evidence="3" id="KW-1185">Reference proteome</keyword>
<evidence type="ECO:0000256" key="1">
    <source>
        <dbReference type="SAM" id="Phobius"/>
    </source>
</evidence>
<evidence type="ECO:0000313" key="2">
    <source>
        <dbReference type="EMBL" id="GBE82348.1"/>
    </source>
</evidence>
<reference evidence="2 3" key="1">
    <citation type="journal article" date="2018" name="Sci. Rep.">
        <title>Genome sequence of the cauliflower mushroom Sparassis crispa (Hanabiratake) and its association with beneficial usage.</title>
        <authorList>
            <person name="Kiyama R."/>
            <person name="Furutani Y."/>
            <person name="Kawaguchi K."/>
            <person name="Nakanishi T."/>
        </authorList>
    </citation>
    <scope>NUCLEOTIDE SEQUENCE [LARGE SCALE GENOMIC DNA]</scope>
</reference>
<dbReference type="PANTHER" id="PTHR28254:SF1">
    <property type="entry name" value="CYTOCHROME B-C1 COMPLEX SUBUNIT 10, MITOCHONDRIAL"/>
    <property type="match status" value="1"/>
</dbReference>
<gene>
    <name evidence="2" type="ORF">SCP_0407320</name>
</gene>
<organism evidence="2 3">
    <name type="scientific">Sparassis crispa</name>
    <dbReference type="NCBI Taxonomy" id="139825"/>
    <lineage>
        <taxon>Eukaryota</taxon>
        <taxon>Fungi</taxon>
        <taxon>Dikarya</taxon>
        <taxon>Basidiomycota</taxon>
        <taxon>Agaricomycotina</taxon>
        <taxon>Agaricomycetes</taxon>
        <taxon>Polyporales</taxon>
        <taxon>Sparassidaceae</taxon>
        <taxon>Sparassis</taxon>
    </lineage>
</organism>
<dbReference type="GO" id="GO:0006122">
    <property type="term" value="P:mitochondrial electron transport, ubiquinol to cytochrome c"/>
    <property type="evidence" value="ECO:0007669"/>
    <property type="project" value="InterPro"/>
</dbReference>
<name>A0A401GJK1_9APHY</name>
<dbReference type="GeneID" id="38779265"/>
<dbReference type="InterPro" id="IPR019182">
    <property type="entry name" value="Cytochrome_b-c1_su10_fun"/>
</dbReference>
<dbReference type="EMBL" id="BFAD01000004">
    <property type="protein sequence ID" value="GBE82348.1"/>
    <property type="molecule type" value="Genomic_DNA"/>
</dbReference>
<keyword evidence="1" id="KW-0812">Transmembrane</keyword>
<dbReference type="InParanoid" id="A0A401GJK1"/>
<dbReference type="Proteomes" id="UP000287166">
    <property type="component" value="Unassembled WGS sequence"/>
</dbReference>
<keyword evidence="1" id="KW-1133">Transmembrane helix</keyword>
<proteinExistence type="predicted"/>
<dbReference type="GO" id="GO:0005739">
    <property type="term" value="C:mitochondrion"/>
    <property type="evidence" value="ECO:0007669"/>
    <property type="project" value="GOC"/>
</dbReference>
<feature type="transmembrane region" description="Helical" evidence="1">
    <location>
        <begin position="26"/>
        <end position="47"/>
    </location>
</feature>
<dbReference type="PANTHER" id="PTHR28254">
    <property type="entry name" value="CYTOCHROME B-C1 COMPLEX SUBUNIT 10"/>
    <property type="match status" value="1"/>
</dbReference>
<dbReference type="Pfam" id="PF09796">
    <property type="entry name" value="QCR10"/>
    <property type="match status" value="1"/>
</dbReference>
<comment type="caution">
    <text evidence="2">The sequence shown here is derived from an EMBL/GenBank/DDBJ whole genome shotgun (WGS) entry which is preliminary data.</text>
</comment>
<dbReference type="AlphaFoldDB" id="A0A401GJK1"/>
<protein>
    <recommendedName>
        <fullName evidence="4">Cytochrome b-c1 complex subunit 10</fullName>
    </recommendedName>
</protein>